<evidence type="ECO:0000259" key="3">
    <source>
        <dbReference type="Pfam" id="PF02932"/>
    </source>
</evidence>
<dbReference type="InterPro" id="IPR038050">
    <property type="entry name" value="Neuro_actylchol_rec"/>
</dbReference>
<feature type="compositionally biased region" description="Basic and acidic residues" evidence="1">
    <location>
        <begin position="67"/>
        <end position="87"/>
    </location>
</feature>
<feature type="transmembrane region" description="Helical" evidence="2">
    <location>
        <begin position="575"/>
        <end position="595"/>
    </location>
</feature>
<gene>
    <name evidence="4" type="ORF">MCOR_53084</name>
</gene>
<accession>A0A6J8EMW9</accession>
<dbReference type="InterPro" id="IPR006029">
    <property type="entry name" value="Neurotrans-gated_channel_TM"/>
</dbReference>
<feature type="region of interest" description="Disordered" evidence="1">
    <location>
        <begin position="62"/>
        <end position="99"/>
    </location>
</feature>
<dbReference type="GO" id="GO:0004888">
    <property type="term" value="F:transmembrane signaling receptor activity"/>
    <property type="evidence" value="ECO:0007669"/>
    <property type="project" value="InterPro"/>
</dbReference>
<feature type="transmembrane region" description="Helical" evidence="2">
    <location>
        <begin position="533"/>
        <end position="555"/>
    </location>
</feature>
<dbReference type="GO" id="GO:0005216">
    <property type="term" value="F:monoatomic ion channel activity"/>
    <property type="evidence" value="ECO:0007669"/>
    <property type="project" value="InterPro"/>
</dbReference>
<keyword evidence="5" id="KW-1185">Reference proteome</keyword>
<feature type="domain" description="Neurotransmitter-gated ion-channel transmembrane" evidence="3">
    <location>
        <begin position="485"/>
        <end position="560"/>
    </location>
</feature>
<dbReference type="Proteomes" id="UP000507470">
    <property type="component" value="Unassembled WGS sequence"/>
</dbReference>
<dbReference type="PANTHER" id="PTHR18945">
    <property type="entry name" value="NEUROTRANSMITTER GATED ION CHANNEL"/>
    <property type="match status" value="1"/>
</dbReference>
<organism evidence="4 5">
    <name type="scientific">Mytilus coruscus</name>
    <name type="common">Sea mussel</name>
    <dbReference type="NCBI Taxonomy" id="42192"/>
    <lineage>
        <taxon>Eukaryota</taxon>
        <taxon>Metazoa</taxon>
        <taxon>Spiralia</taxon>
        <taxon>Lophotrochozoa</taxon>
        <taxon>Mollusca</taxon>
        <taxon>Bivalvia</taxon>
        <taxon>Autobranchia</taxon>
        <taxon>Pteriomorphia</taxon>
        <taxon>Mytilida</taxon>
        <taxon>Mytiloidea</taxon>
        <taxon>Mytilidae</taxon>
        <taxon>Mytilinae</taxon>
        <taxon>Mytilus</taxon>
    </lineage>
</organism>
<dbReference type="GO" id="GO:0016020">
    <property type="term" value="C:membrane"/>
    <property type="evidence" value="ECO:0007669"/>
    <property type="project" value="InterPro"/>
</dbReference>
<feature type="transmembrane region" description="Helical" evidence="2">
    <location>
        <begin position="504"/>
        <end position="521"/>
    </location>
</feature>
<keyword evidence="2" id="KW-0812">Transmembrane</keyword>
<evidence type="ECO:0000313" key="5">
    <source>
        <dbReference type="Proteomes" id="UP000507470"/>
    </source>
</evidence>
<dbReference type="SUPFAM" id="SSF90112">
    <property type="entry name" value="Neurotransmitter-gated ion-channel transmembrane pore"/>
    <property type="match status" value="1"/>
</dbReference>
<reference evidence="4 5" key="1">
    <citation type="submission" date="2020-06" db="EMBL/GenBank/DDBJ databases">
        <authorList>
            <person name="Li R."/>
            <person name="Bekaert M."/>
        </authorList>
    </citation>
    <scope>NUCLEOTIDE SEQUENCE [LARGE SCALE GENOMIC DNA]</scope>
    <source>
        <strain evidence="5">wild</strain>
    </source>
</reference>
<dbReference type="Pfam" id="PF02932">
    <property type="entry name" value="Neur_chan_memb"/>
    <property type="match status" value="1"/>
</dbReference>
<dbReference type="EMBL" id="CACVKT020009194">
    <property type="protein sequence ID" value="CAC5420905.1"/>
    <property type="molecule type" value="Genomic_DNA"/>
</dbReference>
<evidence type="ECO:0000256" key="1">
    <source>
        <dbReference type="SAM" id="MobiDB-lite"/>
    </source>
</evidence>
<name>A0A6J8EMW9_MYTCO</name>
<dbReference type="InterPro" id="IPR006201">
    <property type="entry name" value="Neur_channel"/>
</dbReference>
<proteinExistence type="predicted"/>
<keyword evidence="2" id="KW-0472">Membrane</keyword>
<dbReference type="InterPro" id="IPR036719">
    <property type="entry name" value="Neuro-gated_channel_TM_sf"/>
</dbReference>
<keyword evidence="2" id="KW-1133">Transmembrane helix</keyword>
<sequence>MLWEMLYEASIVISEDNQHDFHAVHHFKNIVDQHLKDQYGENITVKENQAGEITKKIKVTRNAGKNPELKGDKVTQTKENQSDETTKKMKGTRKTGSNLNSEEDIKVNSEKDQLSRLADDTYQLYRNDVCVDPTVNFMNTKFVVDKIANELPKVVPQDLGSALPVIVLGDGNCLPRSSSVLVFGNEENHGDEAVIANLETDDTIVDLETDDTIVDLETVDTIVDLETDDTIVDLETVNSIVDLETDDTIANLETDDTIVDLETVDTIVDLETDDTIVDLETVNSIFTDKSSAVPLTVNNKVQAHHPKLDDINADTILTNNNPLESVGTNLTKTPEPVPLSVNNKVRVHHPKFTNCKHSFSFTDDINADIILTNNNPLESVDTNLTKTPEPVPLTVNNKDLTISLTTERSDEEIDLIEDRSSLSGVNTGTFMDAQEWDIYTHVETYEGKTTLEYASDETHPIFYAQCRVKRKVGYFLWNIVFIVSLITVLTFTTFSIEPSSADRLGVTITLLLTSVTFKLIVKQSLPTISYLTYLDLYVIAALVFLGLTSAQHAIIRYMFNYYTEAQIIKYDNYSIITLLAIFCAFHVIFGVYMRLTAIKRRTIMMEKDKIYMSKRKFIDHFGENARTERVIEMSMSKTRGGTRI</sequence>
<protein>
    <recommendedName>
        <fullName evidence="3">Neurotransmitter-gated ion-channel transmembrane domain-containing protein</fullName>
    </recommendedName>
</protein>
<feature type="transmembrane region" description="Helical" evidence="2">
    <location>
        <begin position="472"/>
        <end position="492"/>
    </location>
</feature>
<dbReference type="OrthoDB" id="5975154at2759"/>
<evidence type="ECO:0000256" key="2">
    <source>
        <dbReference type="SAM" id="Phobius"/>
    </source>
</evidence>
<dbReference type="Gene3D" id="1.20.58.390">
    <property type="entry name" value="Neurotransmitter-gated ion-channel transmembrane domain"/>
    <property type="match status" value="1"/>
</dbReference>
<evidence type="ECO:0000313" key="4">
    <source>
        <dbReference type="EMBL" id="CAC5420905.1"/>
    </source>
</evidence>
<dbReference type="AlphaFoldDB" id="A0A6J8EMW9"/>